<dbReference type="Proteomes" id="UP000321189">
    <property type="component" value="Unassembled WGS sequence"/>
</dbReference>
<sequence>MSKFQLDNFISKTGNVEKSDPFPDFIESELKDNLISWLSSATDKQSKSLNVVLETYHEIISKIEKKIDLKINERKIILSRVAEIARVDKSNLTERRTPELCALVRELNIEIQRLWKLTSRKSKTTQLTKNELAQELTRVKRELANERDKNIGKILTALLNNSIYSEKKTLADKNAQLENEVIELQKQNAQLKVLLKSHNLKIVKN</sequence>
<reference evidence="2 3" key="1">
    <citation type="submission" date="2019-07" db="EMBL/GenBank/DDBJ databases">
        <title>Whole genome shotgun sequence of Pseudoalteromonas atlantica NBRC 103033.</title>
        <authorList>
            <person name="Hosoyama A."/>
            <person name="Uohara A."/>
            <person name="Ohji S."/>
            <person name="Ichikawa N."/>
        </authorList>
    </citation>
    <scope>NUCLEOTIDE SEQUENCE [LARGE SCALE GENOMIC DNA]</scope>
    <source>
        <strain evidence="2 3">NBRC 103033</strain>
    </source>
</reference>
<accession>A0ABQ0UEQ2</accession>
<dbReference type="EMBL" id="BJUT01000024">
    <property type="protein sequence ID" value="GEK76944.1"/>
    <property type="molecule type" value="Genomic_DNA"/>
</dbReference>
<gene>
    <name evidence="2" type="ORF">PAT01_22480</name>
</gene>
<dbReference type="RefSeq" id="WP_154945489.1">
    <property type="nucleotide sequence ID" value="NZ_BJUT01000024.1"/>
</dbReference>
<comment type="caution">
    <text evidence="2">The sequence shown here is derived from an EMBL/GenBank/DDBJ whole genome shotgun (WGS) entry which is preliminary data.</text>
</comment>
<protein>
    <submittedName>
        <fullName evidence="2">Uncharacterized protein</fullName>
    </submittedName>
</protein>
<feature type="coiled-coil region" evidence="1">
    <location>
        <begin position="129"/>
        <end position="201"/>
    </location>
</feature>
<evidence type="ECO:0000313" key="3">
    <source>
        <dbReference type="Proteomes" id="UP000321189"/>
    </source>
</evidence>
<keyword evidence="3" id="KW-1185">Reference proteome</keyword>
<keyword evidence="1" id="KW-0175">Coiled coil</keyword>
<proteinExistence type="predicted"/>
<name>A0ABQ0UEQ2_PSEAF</name>
<evidence type="ECO:0000256" key="1">
    <source>
        <dbReference type="SAM" id="Coils"/>
    </source>
</evidence>
<organism evidence="2 3">
    <name type="scientific">Pseudoalteromonas atlantica</name>
    <name type="common">Alteromonas atlantica</name>
    <dbReference type="NCBI Taxonomy" id="288"/>
    <lineage>
        <taxon>Bacteria</taxon>
        <taxon>Pseudomonadati</taxon>
        <taxon>Pseudomonadota</taxon>
        <taxon>Gammaproteobacteria</taxon>
        <taxon>Alteromonadales</taxon>
        <taxon>Pseudoalteromonadaceae</taxon>
        <taxon>Pseudoalteromonas</taxon>
    </lineage>
</organism>
<evidence type="ECO:0000313" key="2">
    <source>
        <dbReference type="EMBL" id="GEK76944.1"/>
    </source>
</evidence>